<organism evidence="1 2">
    <name type="scientific">Cupriavidus taiwanensis</name>
    <dbReference type="NCBI Taxonomy" id="164546"/>
    <lineage>
        <taxon>Bacteria</taxon>
        <taxon>Pseudomonadati</taxon>
        <taxon>Pseudomonadota</taxon>
        <taxon>Betaproteobacteria</taxon>
        <taxon>Burkholderiales</taxon>
        <taxon>Burkholderiaceae</taxon>
        <taxon>Cupriavidus</taxon>
    </lineage>
</organism>
<protein>
    <submittedName>
        <fullName evidence="1">Uncharacterized protein</fullName>
    </submittedName>
</protein>
<reference evidence="1 2" key="1">
    <citation type="submission" date="2018-01" db="EMBL/GenBank/DDBJ databases">
        <authorList>
            <person name="Gaut B.S."/>
            <person name="Morton B.R."/>
            <person name="Clegg M.T."/>
            <person name="Duvall M.R."/>
        </authorList>
    </citation>
    <scope>NUCLEOTIDE SEQUENCE [LARGE SCALE GENOMIC DNA]</scope>
    <source>
        <strain evidence="1">Cupriavidus taiwanensis LMG 19425</strain>
    </source>
</reference>
<name>A0A375IGH9_9BURK</name>
<evidence type="ECO:0000313" key="2">
    <source>
        <dbReference type="Proteomes" id="UP000255505"/>
    </source>
</evidence>
<accession>A0A375IGH9</accession>
<dbReference type="EMBL" id="LT991976">
    <property type="protein sequence ID" value="SPK73687.1"/>
    <property type="molecule type" value="Genomic_DNA"/>
</dbReference>
<dbReference type="AlphaFoldDB" id="A0A375IGH9"/>
<sequence>MSDAQARNADRYFWLTRHVKTMLDEGPSPFFVLHVATDKEASPAGCAALDALIDASLLAERGRTHRFEELTRRGTLSDLRAYLDRLCARYAELHPDPTEPPDAGSDAELFVRCESIARYLLSMHERK</sequence>
<proteinExistence type="predicted"/>
<dbReference type="RefSeq" id="WP_115663171.1">
    <property type="nucleotide sequence ID" value="NZ_LT991976.1"/>
</dbReference>
<gene>
    <name evidence="1" type="ORF">CT19425_110224</name>
</gene>
<dbReference type="Proteomes" id="UP000255505">
    <property type="component" value="Chromosome I"/>
</dbReference>
<evidence type="ECO:0000313" key="1">
    <source>
        <dbReference type="EMBL" id="SPK73687.1"/>
    </source>
</evidence>